<evidence type="ECO:0000256" key="2">
    <source>
        <dbReference type="ARBA" id="ARBA00022475"/>
    </source>
</evidence>
<dbReference type="OMA" id="NASHIML"/>
<dbReference type="Gene3D" id="1.10.510.10">
    <property type="entry name" value="Transferase(Phosphotransferase) domain 1"/>
    <property type="match status" value="1"/>
</dbReference>
<comment type="subcellular location">
    <subcellularLocation>
        <location evidence="1">Cell membrane</location>
    </subcellularLocation>
</comment>
<dbReference type="Pfam" id="PF07714">
    <property type="entry name" value="PK_Tyr_Ser-Thr"/>
    <property type="match status" value="1"/>
</dbReference>
<dbReference type="InParanoid" id="A0A7N2LFW2"/>
<accession>A0A7N2LFW2</accession>
<protein>
    <recommendedName>
        <fullName evidence="3">Protein kinase domain-containing protein</fullName>
    </recommendedName>
</protein>
<evidence type="ECO:0000256" key="1">
    <source>
        <dbReference type="ARBA" id="ARBA00004236"/>
    </source>
</evidence>
<dbReference type="SUPFAM" id="SSF56112">
    <property type="entry name" value="Protein kinase-like (PK-like)"/>
    <property type="match status" value="1"/>
</dbReference>
<dbReference type="Gene3D" id="3.30.200.20">
    <property type="entry name" value="Phosphorylase Kinase, domain 1"/>
    <property type="match status" value="1"/>
</dbReference>
<dbReference type="AlphaFoldDB" id="A0A7N2LFW2"/>
<feature type="domain" description="Protein kinase" evidence="3">
    <location>
        <begin position="21"/>
        <end position="312"/>
    </location>
</feature>
<dbReference type="Gramene" id="QL04p038214:mrna">
    <property type="protein sequence ID" value="QL04p038214:mrna"/>
    <property type="gene ID" value="QL04p038214"/>
</dbReference>
<dbReference type="EnsemblPlants" id="QL04p038214:mrna">
    <property type="protein sequence ID" value="QL04p038214:mrna"/>
    <property type="gene ID" value="QL04p038214"/>
</dbReference>
<evidence type="ECO:0000259" key="3">
    <source>
        <dbReference type="PROSITE" id="PS50011"/>
    </source>
</evidence>
<dbReference type="InterPro" id="IPR001245">
    <property type="entry name" value="Ser-Thr/Tyr_kinase_cat_dom"/>
</dbReference>
<evidence type="ECO:0000313" key="5">
    <source>
        <dbReference type="Proteomes" id="UP000594261"/>
    </source>
</evidence>
<dbReference type="InterPro" id="IPR000719">
    <property type="entry name" value="Prot_kinase_dom"/>
</dbReference>
<dbReference type="RefSeq" id="XP_030962408.1">
    <property type="nucleotide sequence ID" value="XM_031106548.1"/>
</dbReference>
<dbReference type="GO" id="GO:0005886">
    <property type="term" value="C:plasma membrane"/>
    <property type="evidence" value="ECO:0007669"/>
    <property type="project" value="UniProtKB-SubCell"/>
</dbReference>
<dbReference type="GO" id="GO:0004672">
    <property type="term" value="F:protein kinase activity"/>
    <property type="evidence" value="ECO:0007669"/>
    <property type="project" value="InterPro"/>
</dbReference>
<keyword evidence="2" id="KW-1003">Cell membrane</keyword>
<dbReference type="EMBL" id="LRBV02000004">
    <property type="status" value="NOT_ANNOTATED_CDS"/>
    <property type="molecule type" value="Genomic_DNA"/>
</dbReference>
<proteinExistence type="predicted"/>
<reference evidence="4 5" key="1">
    <citation type="journal article" date="2016" name="G3 (Bethesda)">
        <title>First Draft Assembly and Annotation of the Genome of a California Endemic Oak Quercus lobata Nee (Fagaceae).</title>
        <authorList>
            <person name="Sork V.L."/>
            <person name="Fitz-Gibbon S.T."/>
            <person name="Puiu D."/>
            <person name="Crepeau M."/>
            <person name="Gugger P.F."/>
            <person name="Sherman R."/>
            <person name="Stevens K."/>
            <person name="Langley C.H."/>
            <person name="Pellegrini M."/>
            <person name="Salzberg S.L."/>
        </authorList>
    </citation>
    <scope>NUCLEOTIDE SEQUENCE [LARGE SCALE GENOMIC DNA]</scope>
    <source>
        <strain evidence="4 5">cv. SW786</strain>
    </source>
</reference>
<dbReference type="PANTHER" id="PTHR45621">
    <property type="entry name" value="OS01G0588500 PROTEIN-RELATED"/>
    <property type="match status" value="1"/>
</dbReference>
<gene>
    <name evidence="4" type="primary">LOC115983773</name>
</gene>
<dbReference type="PROSITE" id="PS50011">
    <property type="entry name" value="PROTEIN_KINASE_DOM"/>
    <property type="match status" value="1"/>
</dbReference>
<dbReference type="InterPro" id="IPR050823">
    <property type="entry name" value="Plant_Ser_Thr_Prot_Kinase"/>
</dbReference>
<dbReference type="RefSeq" id="XP_030962406.1">
    <property type="nucleotide sequence ID" value="XM_031106546.1"/>
</dbReference>
<dbReference type="KEGG" id="qlo:115983773"/>
<organism evidence="4 5">
    <name type="scientific">Quercus lobata</name>
    <name type="common">Valley oak</name>
    <dbReference type="NCBI Taxonomy" id="97700"/>
    <lineage>
        <taxon>Eukaryota</taxon>
        <taxon>Viridiplantae</taxon>
        <taxon>Streptophyta</taxon>
        <taxon>Embryophyta</taxon>
        <taxon>Tracheophyta</taxon>
        <taxon>Spermatophyta</taxon>
        <taxon>Magnoliopsida</taxon>
        <taxon>eudicotyledons</taxon>
        <taxon>Gunneridae</taxon>
        <taxon>Pentapetalae</taxon>
        <taxon>rosids</taxon>
        <taxon>fabids</taxon>
        <taxon>Fagales</taxon>
        <taxon>Fagaceae</taxon>
        <taxon>Quercus</taxon>
    </lineage>
</organism>
<dbReference type="GeneID" id="115983773"/>
<sequence length="333" mass="38360">MDFAKLEVFRSEDLKACTNNFNIKSLVGVIQFGKLYRGKIKGVKTGTEGQDVMVKIWDKKSENMDFLPYDECLMVKEEVEILTNPITNSHPNLAKLIGYCLEEEIKGVVYDLSPLDSLQNLMLKDDLNWLQRINVVLEIARLLKFLHGQDKPYLIYNINASHIVVDWDFKPKLIDFGQIGKGIIGEMSRQNKQITMPIRCHDPYFTLRGGDWDTSSEVFSFGVILLGLIAKRTCELEKPDIVLDRLLHVWAKKEYKPQCSLVHNSLQEDWGYHAQDGIAITELGMCCIEFFPRNRPTMKDVVERLESLHILQRLGDSRAHKRGKKFHDNAMCL</sequence>
<dbReference type="InterPro" id="IPR011009">
    <property type="entry name" value="Kinase-like_dom_sf"/>
</dbReference>
<evidence type="ECO:0000313" key="4">
    <source>
        <dbReference type="EnsemblPlants" id="QL04p038214:mrna"/>
    </source>
</evidence>
<dbReference type="GO" id="GO:0005524">
    <property type="term" value="F:ATP binding"/>
    <property type="evidence" value="ECO:0007669"/>
    <property type="project" value="InterPro"/>
</dbReference>
<name>A0A7N2LFW2_QUELO</name>
<dbReference type="Proteomes" id="UP000594261">
    <property type="component" value="Chromosome 4"/>
</dbReference>
<keyword evidence="5" id="KW-1185">Reference proteome</keyword>
<reference evidence="4" key="2">
    <citation type="submission" date="2021-01" db="UniProtKB">
        <authorList>
            <consortium name="EnsemblPlants"/>
        </authorList>
    </citation>
    <scope>IDENTIFICATION</scope>
</reference>
<dbReference type="RefSeq" id="XP_030962407.1">
    <property type="nucleotide sequence ID" value="XM_031106547.1"/>
</dbReference>
<dbReference type="OrthoDB" id="1711336at2759"/>
<keyword evidence="2" id="KW-0472">Membrane</keyword>